<dbReference type="EMBL" id="APHR01000082">
    <property type="protein sequence ID" value="EMR11926.1"/>
    <property type="molecule type" value="Genomic_DNA"/>
</dbReference>
<gene>
    <name evidence="1" type="ORF">MPL1_12983</name>
</gene>
<dbReference type="AlphaFoldDB" id="M7NXL5"/>
<keyword evidence="2" id="KW-1185">Reference proteome</keyword>
<sequence>MNPLVLQITLQQWDKSQQSAEHVAARQQLPNRHSIESANVAELFNGRVLLDQHGDNHTVNRIRYQLVDDRFLLIDRFRFDLQKQTVEFKAKLESNVEPVLLATIEQGWIQCRYQWRYRVDESGFIFWRYETVTINAAFVEQLNSQLFLHSPPIQSFPNLV</sequence>
<dbReference type="STRING" id="1286106.MPL1_12983"/>
<comment type="caution">
    <text evidence="1">The sequence shown here is derived from an EMBL/GenBank/DDBJ whole genome shotgun (WGS) entry which is preliminary data.</text>
</comment>
<organism evidence="1 2">
    <name type="scientific">Methylophaga lonarensis MPL</name>
    <dbReference type="NCBI Taxonomy" id="1286106"/>
    <lineage>
        <taxon>Bacteria</taxon>
        <taxon>Pseudomonadati</taxon>
        <taxon>Pseudomonadota</taxon>
        <taxon>Gammaproteobacteria</taxon>
        <taxon>Thiotrichales</taxon>
        <taxon>Piscirickettsiaceae</taxon>
        <taxon>Methylophaga</taxon>
    </lineage>
</organism>
<dbReference type="eggNOG" id="ENOG503476N">
    <property type="taxonomic scope" value="Bacteria"/>
</dbReference>
<name>M7NXL5_9GAMM</name>
<protein>
    <submittedName>
        <fullName evidence="1">Uncharacterized protein</fullName>
    </submittedName>
</protein>
<dbReference type="OrthoDB" id="5570972at2"/>
<dbReference type="Proteomes" id="UP000012019">
    <property type="component" value="Unassembled WGS sequence"/>
</dbReference>
<evidence type="ECO:0000313" key="2">
    <source>
        <dbReference type="Proteomes" id="UP000012019"/>
    </source>
</evidence>
<dbReference type="PATRIC" id="fig|1286106.3.peg.2590"/>
<proteinExistence type="predicted"/>
<dbReference type="RefSeq" id="WP_009727531.1">
    <property type="nucleotide sequence ID" value="NZ_APHR01000082.1"/>
</dbReference>
<evidence type="ECO:0000313" key="1">
    <source>
        <dbReference type="EMBL" id="EMR11926.1"/>
    </source>
</evidence>
<reference evidence="1 2" key="1">
    <citation type="journal article" date="2013" name="Genome Announc.">
        <title>Draft Genome Sequence of Methylophaga lonarensis MPLT, a Haloalkaliphilic (Non-Methane-Utilizing) Methylotroph.</title>
        <authorList>
            <person name="Shetty S.A."/>
            <person name="Marathe N.P."/>
            <person name="Munot H."/>
            <person name="Antony C.P."/>
            <person name="Dhotre D.P."/>
            <person name="Murrell J.C."/>
            <person name="Shouche Y.S."/>
        </authorList>
    </citation>
    <scope>NUCLEOTIDE SEQUENCE [LARGE SCALE GENOMIC DNA]</scope>
    <source>
        <strain evidence="1 2">MPL</strain>
    </source>
</reference>
<accession>M7NXL5</accession>